<feature type="transmembrane region" description="Helical" evidence="1">
    <location>
        <begin position="206"/>
        <end position="225"/>
    </location>
</feature>
<keyword evidence="1" id="KW-1133">Transmembrane helix</keyword>
<dbReference type="GO" id="GO:0140359">
    <property type="term" value="F:ABC-type transporter activity"/>
    <property type="evidence" value="ECO:0007669"/>
    <property type="project" value="InterPro"/>
</dbReference>
<dbReference type="Proteomes" id="UP001153387">
    <property type="component" value="Unassembled WGS sequence"/>
</dbReference>
<feature type="transmembrane region" description="Helical" evidence="1">
    <location>
        <begin position="44"/>
        <end position="67"/>
    </location>
</feature>
<keyword evidence="3" id="KW-1185">Reference proteome</keyword>
<comment type="caution">
    <text evidence="2">The sequence shown here is derived from an EMBL/GenBank/DDBJ whole genome shotgun (WGS) entry which is preliminary data.</text>
</comment>
<keyword evidence="1" id="KW-0472">Membrane</keyword>
<protein>
    <submittedName>
        <fullName evidence="2">ABC transporter permease</fullName>
    </submittedName>
</protein>
<sequence>MREKKTIWLLAVALILPFAGLPVVRQLQDGLGVAGVASDQYAVTILNVMTLFVLPLLIFMTASDMISGELGDKTIRSVLSRPVSRTKIYAAKLIALFAHTAVLLALVFVASEAAAFLLPDAGHAAASMGDAVLAYAASALPLFVLCTAAAWVSLGFKNASGALTVCILLYAAAKGLALVFPSYMVFSPVTYMNWHQLWLGGSIPEGRIFAILSLLLGCGMVFYSTGHYFFDKKRSVGECICRSASGSCCLIWRC</sequence>
<dbReference type="AlphaFoldDB" id="A0A9X4KEI9"/>
<gene>
    <name evidence="2" type="ORF">OMP38_06265</name>
</gene>
<dbReference type="RefSeq" id="WP_277565189.1">
    <property type="nucleotide sequence ID" value="NZ_JAPDHZ010000002.1"/>
</dbReference>
<proteinExistence type="predicted"/>
<dbReference type="EMBL" id="JAPDHZ010000002">
    <property type="protein sequence ID" value="MDG0790495.1"/>
    <property type="molecule type" value="Genomic_DNA"/>
</dbReference>
<evidence type="ECO:0000313" key="2">
    <source>
        <dbReference type="EMBL" id="MDG0790495.1"/>
    </source>
</evidence>
<feature type="transmembrane region" description="Helical" evidence="1">
    <location>
        <begin position="161"/>
        <end position="186"/>
    </location>
</feature>
<keyword evidence="1" id="KW-0812">Transmembrane</keyword>
<feature type="transmembrane region" description="Helical" evidence="1">
    <location>
        <begin position="88"/>
        <end position="111"/>
    </location>
</feature>
<organism evidence="2 3">
    <name type="scientific">Cohnella ginsengisoli</name>
    <dbReference type="NCBI Taxonomy" id="425004"/>
    <lineage>
        <taxon>Bacteria</taxon>
        <taxon>Bacillati</taxon>
        <taxon>Bacillota</taxon>
        <taxon>Bacilli</taxon>
        <taxon>Bacillales</taxon>
        <taxon>Paenibacillaceae</taxon>
        <taxon>Cohnella</taxon>
    </lineage>
</organism>
<feature type="transmembrane region" description="Helical" evidence="1">
    <location>
        <begin position="131"/>
        <end position="154"/>
    </location>
</feature>
<dbReference type="PANTHER" id="PTHR37305:SF1">
    <property type="entry name" value="MEMBRANE PROTEIN"/>
    <property type="match status" value="1"/>
</dbReference>
<reference evidence="2 3" key="1">
    <citation type="submission" date="2022-10" db="EMBL/GenBank/DDBJ databases">
        <title>Comparative genomic analysis of Cohnella hashimotonis sp. nov., isolated from the International Space Station.</title>
        <authorList>
            <person name="Simpson A."/>
            <person name="Venkateswaran K."/>
        </authorList>
    </citation>
    <scope>NUCLEOTIDE SEQUENCE [LARGE SCALE GENOMIC DNA]</scope>
    <source>
        <strain evidence="2 3">DSM 18997</strain>
    </source>
</reference>
<dbReference type="Pfam" id="PF12730">
    <property type="entry name" value="ABC2_membrane_4"/>
    <property type="match status" value="1"/>
</dbReference>
<evidence type="ECO:0000256" key="1">
    <source>
        <dbReference type="SAM" id="Phobius"/>
    </source>
</evidence>
<dbReference type="GO" id="GO:0005886">
    <property type="term" value="C:plasma membrane"/>
    <property type="evidence" value="ECO:0007669"/>
    <property type="project" value="UniProtKB-SubCell"/>
</dbReference>
<accession>A0A9X4KEI9</accession>
<evidence type="ECO:0000313" key="3">
    <source>
        <dbReference type="Proteomes" id="UP001153387"/>
    </source>
</evidence>
<name>A0A9X4KEI9_9BACL</name>
<dbReference type="PANTHER" id="PTHR37305">
    <property type="entry name" value="INTEGRAL MEMBRANE PROTEIN-RELATED"/>
    <property type="match status" value="1"/>
</dbReference>